<name>A0ABQ5P451_9ACTN</name>
<dbReference type="InterPro" id="IPR035992">
    <property type="entry name" value="Ricin_B-like_lectins"/>
</dbReference>
<organism evidence="2 3">
    <name type="scientific">Streptomyces yaizuensis</name>
    <dbReference type="NCBI Taxonomy" id="2989713"/>
    <lineage>
        <taxon>Bacteria</taxon>
        <taxon>Bacillati</taxon>
        <taxon>Actinomycetota</taxon>
        <taxon>Actinomycetes</taxon>
        <taxon>Kitasatosporales</taxon>
        <taxon>Streptomycetaceae</taxon>
        <taxon>Streptomyces</taxon>
    </lineage>
</organism>
<dbReference type="SUPFAM" id="SSF50370">
    <property type="entry name" value="Ricin B-like lectins"/>
    <property type="match status" value="1"/>
</dbReference>
<sequence>MVALPAAHAAKQDPLVVLDVGVPGERSGGRLEFDGSADDDLSAHGVYGIVYSNNKRQAACTGIDGPDIDPFEEATHKKWRRSRDEFTPTGPVQNLEPGASANVRSEQSRTSSWSVSMATEVSSGAEWIASIKVTTTATYGEELTVAEGQETTAANPTSDMIQRVAMGMMHDVWAVQIQPWRYTWRTAGDTVLVGDTAKNFAERHTVPRTGCYKTGYFRSLKVPASVGFGIVEQYPKDQSRPDCPFRIEGDDVSLYPGRTVIVDGSETVEPDLDADKEKYAIPEGTCVRRSDGTADKVVDDTDKDGRVTGRSAWVELATWERKGKKCRGPFKESCDENFWVSTNDVDGFEVAPLPLVTWGDQDTFTITSSLGRDGTLTVPEADDNYYDNDVAFASFHDDTWQTIRKGEGLWQLKVKNTHHTRNGQCLLIGERNRPGRLYGQGGKVAECGEGTEQHFRILHNGRDAFSLQSQDSPGTCLAVQAGRTITVTSPCDATGDGPLWTFAKR</sequence>
<evidence type="ECO:0000313" key="3">
    <source>
        <dbReference type="Proteomes" id="UP001291653"/>
    </source>
</evidence>
<evidence type="ECO:0008006" key="4">
    <source>
        <dbReference type="Google" id="ProtNLM"/>
    </source>
</evidence>
<protein>
    <recommendedName>
        <fullName evidence="4">Ricin B lectin domain-containing protein</fullName>
    </recommendedName>
</protein>
<dbReference type="RefSeq" id="WP_323449273.1">
    <property type="nucleotide sequence ID" value="NZ_BSBI01000010.1"/>
</dbReference>
<comment type="caution">
    <text evidence="2">The sequence shown here is derived from an EMBL/GenBank/DDBJ whole genome shotgun (WGS) entry which is preliminary data.</text>
</comment>
<feature type="region of interest" description="Disordered" evidence="1">
    <location>
        <begin position="76"/>
        <end position="111"/>
    </location>
</feature>
<feature type="compositionally biased region" description="Polar residues" evidence="1">
    <location>
        <begin position="102"/>
        <end position="111"/>
    </location>
</feature>
<accession>A0ABQ5P451</accession>
<keyword evidence="3" id="KW-1185">Reference proteome</keyword>
<reference evidence="2 3" key="1">
    <citation type="submission" date="2022-10" db="EMBL/GenBank/DDBJ databases">
        <title>Draft genome sequence of Streptomyces sp. YSPA8.</title>
        <authorList>
            <person name="Moriuchi R."/>
            <person name="Dohra H."/>
            <person name="Yamamura H."/>
            <person name="Kodani S."/>
        </authorList>
    </citation>
    <scope>NUCLEOTIDE SEQUENCE [LARGE SCALE GENOMIC DNA]</scope>
    <source>
        <strain evidence="2 3">YSPA8</strain>
    </source>
</reference>
<dbReference type="CDD" id="cd00161">
    <property type="entry name" value="beta-trefoil_Ricin-like"/>
    <property type="match status" value="1"/>
</dbReference>
<proteinExistence type="predicted"/>
<gene>
    <name evidence="2" type="ORF">SYYSPA8_23230</name>
</gene>
<evidence type="ECO:0000256" key="1">
    <source>
        <dbReference type="SAM" id="MobiDB-lite"/>
    </source>
</evidence>
<dbReference type="EMBL" id="BSBI01000010">
    <property type="protein sequence ID" value="GLF97265.1"/>
    <property type="molecule type" value="Genomic_DNA"/>
</dbReference>
<dbReference type="Proteomes" id="UP001291653">
    <property type="component" value="Unassembled WGS sequence"/>
</dbReference>
<evidence type="ECO:0000313" key="2">
    <source>
        <dbReference type="EMBL" id="GLF97265.1"/>
    </source>
</evidence>
<dbReference type="Gene3D" id="2.80.10.50">
    <property type="match status" value="1"/>
</dbReference>